<organism evidence="2 3">
    <name type="scientific">Neogobius melanostomus</name>
    <name type="common">round goby</name>
    <dbReference type="NCBI Taxonomy" id="47308"/>
    <lineage>
        <taxon>Eukaryota</taxon>
        <taxon>Metazoa</taxon>
        <taxon>Chordata</taxon>
        <taxon>Craniata</taxon>
        <taxon>Vertebrata</taxon>
        <taxon>Euteleostomi</taxon>
        <taxon>Actinopterygii</taxon>
        <taxon>Neopterygii</taxon>
        <taxon>Teleostei</taxon>
        <taxon>Neoteleostei</taxon>
        <taxon>Acanthomorphata</taxon>
        <taxon>Gobiaria</taxon>
        <taxon>Gobiiformes</taxon>
        <taxon>Gobioidei</taxon>
        <taxon>Gobiidae</taxon>
        <taxon>Benthophilinae</taxon>
        <taxon>Neogobiini</taxon>
        <taxon>Neogobius</taxon>
    </lineage>
</organism>
<dbReference type="AlphaFoldDB" id="A0A8C6SPD9"/>
<accession>A0A8C6SPD9</accession>
<name>A0A8C6SPD9_9GOBI</name>
<dbReference type="GO" id="GO:0000278">
    <property type="term" value="P:mitotic cell cycle"/>
    <property type="evidence" value="ECO:0007669"/>
    <property type="project" value="InterPro"/>
</dbReference>
<dbReference type="Ensembl" id="ENSNMLT00000010082.1">
    <property type="protein sequence ID" value="ENSNMLP00000008893.1"/>
    <property type="gene ID" value="ENSNMLG00000006245.1"/>
</dbReference>
<proteinExistence type="predicted"/>
<feature type="domain" description="Centromere/kinetochore protein zw10 N-terminal" evidence="1">
    <location>
        <begin position="24"/>
        <end position="75"/>
    </location>
</feature>
<dbReference type="Pfam" id="PF06248">
    <property type="entry name" value="Zw10_N"/>
    <property type="match status" value="1"/>
</dbReference>
<dbReference type="GO" id="GO:0000775">
    <property type="term" value="C:chromosome, centromeric region"/>
    <property type="evidence" value="ECO:0007669"/>
    <property type="project" value="InterPro"/>
</dbReference>
<dbReference type="InterPro" id="IPR009361">
    <property type="entry name" value="Zw10_N"/>
</dbReference>
<evidence type="ECO:0000313" key="2">
    <source>
        <dbReference type="Ensembl" id="ENSNMLP00000008893.1"/>
    </source>
</evidence>
<reference evidence="2" key="1">
    <citation type="submission" date="2025-08" db="UniProtKB">
        <authorList>
            <consortium name="Ensembl"/>
        </authorList>
    </citation>
    <scope>IDENTIFICATION</scope>
</reference>
<keyword evidence="3" id="KW-1185">Reference proteome</keyword>
<protein>
    <recommendedName>
        <fullName evidence="1">Centromere/kinetochore protein zw10 N-terminal domain-containing protein</fullName>
    </recommendedName>
</protein>
<reference evidence="2" key="2">
    <citation type="submission" date="2025-09" db="UniProtKB">
        <authorList>
            <consortium name="Ensembl"/>
        </authorList>
    </citation>
    <scope>IDENTIFICATION</scope>
</reference>
<dbReference type="GO" id="GO:0005634">
    <property type="term" value="C:nucleus"/>
    <property type="evidence" value="ECO:0007669"/>
    <property type="project" value="InterPro"/>
</dbReference>
<dbReference type="Proteomes" id="UP000694523">
    <property type="component" value="Unplaced"/>
</dbReference>
<evidence type="ECO:0000259" key="1">
    <source>
        <dbReference type="Pfam" id="PF06248"/>
    </source>
</evidence>
<sequence>LLSVVTEINSELEKEDLSGKICKLSRKVQDTKVEVCDFMKGKYKDFLPNLQDSEELMEQVGELSRELDTLKNCIDVYSCYTKQDANCYQAKYKEGSKNILVVMNYVMN</sequence>
<evidence type="ECO:0000313" key="3">
    <source>
        <dbReference type="Proteomes" id="UP000694523"/>
    </source>
</evidence>